<gene>
    <name evidence="1" type="ORF">MSHO_48990</name>
</gene>
<protein>
    <submittedName>
        <fullName evidence="1">Uncharacterized protein</fullName>
    </submittedName>
</protein>
<evidence type="ECO:0000313" key="1">
    <source>
        <dbReference type="EMBL" id="BBX59554.1"/>
    </source>
</evidence>
<dbReference type="RefSeq" id="WP_231608657.1">
    <property type="nucleotide sequence ID" value="NZ_AP022572.1"/>
</dbReference>
<name>A0A7I7LIH4_9MYCO</name>
<dbReference type="KEGG" id="msho:MSHO_48990"/>
<reference evidence="1 2" key="1">
    <citation type="journal article" date="2019" name="Emerg. Microbes Infect.">
        <title>Comprehensive subspecies identification of 175 nontuberculous mycobacteria species based on 7547 genomic profiles.</title>
        <authorList>
            <person name="Matsumoto Y."/>
            <person name="Kinjo T."/>
            <person name="Motooka D."/>
            <person name="Nabeya D."/>
            <person name="Jung N."/>
            <person name="Uechi K."/>
            <person name="Horii T."/>
            <person name="Iida T."/>
            <person name="Fujita J."/>
            <person name="Nakamura S."/>
        </authorList>
    </citation>
    <scope>NUCLEOTIDE SEQUENCE [LARGE SCALE GENOMIC DNA]</scope>
    <source>
        <strain evidence="1 2">JCM 12657</strain>
    </source>
</reference>
<sequence length="147" mass="16144">MFVSNDFLHDPAPATLRPHRIASDIGRGALGAVEAAAIVRQINELQFAPELPGGAVSIEAINGAVAAFTPQETAFFHRGQDFVYHWALGDRLPADAGLAARHDALLQEIRHDLAGVRDASSQDACETWFMHQVRNAREIGVRWWSCF</sequence>
<dbReference type="EMBL" id="AP022572">
    <property type="protein sequence ID" value="BBX59554.1"/>
    <property type="molecule type" value="Genomic_DNA"/>
</dbReference>
<dbReference type="Proteomes" id="UP000467164">
    <property type="component" value="Chromosome"/>
</dbReference>
<dbReference type="Gene3D" id="3.40.462.20">
    <property type="match status" value="1"/>
</dbReference>
<proteinExistence type="predicted"/>
<organism evidence="1 2">
    <name type="scientific">Mycobacterium shottsii</name>
    <dbReference type="NCBI Taxonomy" id="133549"/>
    <lineage>
        <taxon>Bacteria</taxon>
        <taxon>Bacillati</taxon>
        <taxon>Actinomycetota</taxon>
        <taxon>Actinomycetes</taxon>
        <taxon>Mycobacteriales</taxon>
        <taxon>Mycobacteriaceae</taxon>
        <taxon>Mycobacterium</taxon>
        <taxon>Mycobacterium ulcerans group</taxon>
    </lineage>
</organism>
<accession>A0A7I7LIH4</accession>
<evidence type="ECO:0000313" key="2">
    <source>
        <dbReference type="Proteomes" id="UP000467164"/>
    </source>
</evidence>
<keyword evidence="2" id="KW-1185">Reference proteome</keyword>
<dbReference type="AlphaFoldDB" id="A0A7I7LIH4"/>